<keyword evidence="4 11" id="KW-0808">Transferase</keyword>
<dbReference type="GO" id="GO:0006235">
    <property type="term" value="P:dTTP biosynthetic process"/>
    <property type="evidence" value="ECO:0007669"/>
    <property type="project" value="UniProtKB-UniRule"/>
</dbReference>
<evidence type="ECO:0000256" key="6">
    <source>
        <dbReference type="ARBA" id="ARBA00022741"/>
    </source>
</evidence>
<comment type="caution">
    <text evidence="13">The sequence shown here is derived from an EMBL/GenBank/DDBJ whole genome shotgun (WGS) entry which is preliminary data.</text>
</comment>
<evidence type="ECO:0000256" key="7">
    <source>
        <dbReference type="ARBA" id="ARBA00022777"/>
    </source>
</evidence>
<dbReference type="FunFam" id="3.40.50.300:FF:000225">
    <property type="entry name" value="Thymidylate kinase"/>
    <property type="match status" value="1"/>
</dbReference>
<evidence type="ECO:0000256" key="9">
    <source>
        <dbReference type="ARBA" id="ARBA00048743"/>
    </source>
</evidence>
<dbReference type="EC" id="2.7.4.9" evidence="2 11"/>
<comment type="function">
    <text evidence="10 11">Phosphorylation of dTMP to form dTDP in both de novo and salvage pathways of dTTP synthesis.</text>
</comment>
<dbReference type="NCBIfam" id="TIGR00041">
    <property type="entry name" value="DTMP_kinase"/>
    <property type="match status" value="1"/>
</dbReference>
<dbReference type="Gene3D" id="3.40.50.300">
    <property type="entry name" value="P-loop containing nucleotide triphosphate hydrolases"/>
    <property type="match status" value="1"/>
</dbReference>
<evidence type="ECO:0000259" key="12">
    <source>
        <dbReference type="Pfam" id="PF02223"/>
    </source>
</evidence>
<comment type="similarity">
    <text evidence="1 11">Belongs to the thymidylate kinase family.</text>
</comment>
<protein>
    <recommendedName>
        <fullName evidence="3 11">Thymidylate kinase</fullName>
        <ecNumber evidence="2 11">2.7.4.9</ecNumber>
    </recommendedName>
    <alternativeName>
        <fullName evidence="11">dTMP kinase</fullName>
    </alternativeName>
</protein>
<dbReference type="InterPro" id="IPR018094">
    <property type="entry name" value="Thymidylate_kinase"/>
</dbReference>
<keyword evidence="6 11" id="KW-0547">Nucleotide-binding</keyword>
<dbReference type="AlphaFoldDB" id="A0A2H0AA32"/>
<dbReference type="InterPro" id="IPR039430">
    <property type="entry name" value="Thymidylate_kin-like_dom"/>
</dbReference>
<evidence type="ECO:0000256" key="3">
    <source>
        <dbReference type="ARBA" id="ARBA00017144"/>
    </source>
</evidence>
<dbReference type="HAMAP" id="MF_00165">
    <property type="entry name" value="Thymidylate_kinase"/>
    <property type="match status" value="1"/>
</dbReference>
<dbReference type="EMBL" id="PCSH01000047">
    <property type="protein sequence ID" value="PIP41690.1"/>
    <property type="molecule type" value="Genomic_DNA"/>
</dbReference>
<evidence type="ECO:0000256" key="11">
    <source>
        <dbReference type="HAMAP-Rule" id="MF_00165"/>
    </source>
</evidence>
<keyword evidence="8 11" id="KW-0067">ATP-binding</keyword>
<evidence type="ECO:0000313" key="14">
    <source>
        <dbReference type="Proteomes" id="UP000231067"/>
    </source>
</evidence>
<evidence type="ECO:0000256" key="10">
    <source>
        <dbReference type="ARBA" id="ARBA00057735"/>
    </source>
</evidence>
<gene>
    <name evidence="11" type="primary">tmk</name>
    <name evidence="13" type="ORF">COX18_02635</name>
</gene>
<evidence type="ECO:0000313" key="13">
    <source>
        <dbReference type="EMBL" id="PIP41690.1"/>
    </source>
</evidence>
<dbReference type="InterPro" id="IPR027417">
    <property type="entry name" value="P-loop_NTPase"/>
</dbReference>
<dbReference type="GO" id="GO:0005829">
    <property type="term" value="C:cytosol"/>
    <property type="evidence" value="ECO:0007669"/>
    <property type="project" value="TreeGrafter"/>
</dbReference>
<sequence>MAGIFITLEGIECCGKSTQTLLLVEYLKKKGYDVIHTREPGGTVIGESIRKILLNIDHSAMNNLTEILLYLASRVQHIHEVIQPALLSNKIVICDRFMDATLAYQGYARGIDIPLIQKLHELVIENISPDITIVLDIMPEQGSSRATGKKLDRIEQENIEFHNKVRHGYLQIAGLEPNRVKLIDGSRGIDEVHQMICDCVDKTLLYRYRADTEVCPYGSPQKTRGI</sequence>
<keyword evidence="5 11" id="KW-0545">Nucleotide biosynthesis</keyword>
<dbReference type="GO" id="GO:0005524">
    <property type="term" value="F:ATP binding"/>
    <property type="evidence" value="ECO:0007669"/>
    <property type="project" value="UniProtKB-UniRule"/>
</dbReference>
<dbReference type="GO" id="GO:0006233">
    <property type="term" value="P:dTDP biosynthetic process"/>
    <property type="evidence" value="ECO:0007669"/>
    <property type="project" value="InterPro"/>
</dbReference>
<feature type="binding site" evidence="11">
    <location>
        <begin position="10"/>
        <end position="17"/>
    </location>
    <ligand>
        <name>ATP</name>
        <dbReference type="ChEBI" id="CHEBI:30616"/>
    </ligand>
</feature>
<accession>A0A2H0AA32</accession>
<dbReference type="CDD" id="cd01672">
    <property type="entry name" value="TMPK"/>
    <property type="match status" value="1"/>
</dbReference>
<evidence type="ECO:0000256" key="5">
    <source>
        <dbReference type="ARBA" id="ARBA00022727"/>
    </source>
</evidence>
<dbReference type="Proteomes" id="UP000231067">
    <property type="component" value="Unassembled WGS sequence"/>
</dbReference>
<dbReference type="PANTHER" id="PTHR10344">
    <property type="entry name" value="THYMIDYLATE KINASE"/>
    <property type="match status" value="1"/>
</dbReference>
<keyword evidence="7 11" id="KW-0418">Kinase</keyword>
<evidence type="ECO:0000256" key="8">
    <source>
        <dbReference type="ARBA" id="ARBA00022840"/>
    </source>
</evidence>
<name>A0A2H0AA32_9BACT</name>
<evidence type="ECO:0000256" key="4">
    <source>
        <dbReference type="ARBA" id="ARBA00022679"/>
    </source>
</evidence>
<comment type="catalytic activity">
    <reaction evidence="9 11">
        <text>dTMP + ATP = dTDP + ADP</text>
        <dbReference type="Rhea" id="RHEA:13517"/>
        <dbReference type="ChEBI" id="CHEBI:30616"/>
        <dbReference type="ChEBI" id="CHEBI:58369"/>
        <dbReference type="ChEBI" id="CHEBI:63528"/>
        <dbReference type="ChEBI" id="CHEBI:456216"/>
        <dbReference type="EC" id="2.7.4.9"/>
    </reaction>
</comment>
<feature type="domain" description="Thymidylate kinase-like" evidence="12">
    <location>
        <begin position="8"/>
        <end position="196"/>
    </location>
</feature>
<evidence type="ECO:0000256" key="2">
    <source>
        <dbReference type="ARBA" id="ARBA00012980"/>
    </source>
</evidence>
<evidence type="ECO:0000256" key="1">
    <source>
        <dbReference type="ARBA" id="ARBA00009776"/>
    </source>
</evidence>
<dbReference type="GO" id="GO:0004798">
    <property type="term" value="F:dTMP kinase activity"/>
    <property type="evidence" value="ECO:0007669"/>
    <property type="project" value="UniProtKB-UniRule"/>
</dbReference>
<dbReference type="PANTHER" id="PTHR10344:SF4">
    <property type="entry name" value="UMP-CMP KINASE 2, MITOCHONDRIAL"/>
    <property type="match status" value="1"/>
</dbReference>
<organism evidence="13 14">
    <name type="scientific">Candidatus Desantisbacteria bacterium CG23_combo_of_CG06-09_8_20_14_all_40_23</name>
    <dbReference type="NCBI Taxonomy" id="1974550"/>
    <lineage>
        <taxon>Bacteria</taxon>
        <taxon>Candidatus Desantisiibacteriota</taxon>
    </lineage>
</organism>
<reference evidence="13 14" key="1">
    <citation type="submission" date="2017-09" db="EMBL/GenBank/DDBJ databases">
        <title>Depth-based differentiation of microbial function through sediment-hosted aquifers and enrichment of novel symbionts in the deep terrestrial subsurface.</title>
        <authorList>
            <person name="Probst A.J."/>
            <person name="Ladd B."/>
            <person name="Jarett J.K."/>
            <person name="Geller-Mcgrath D.E."/>
            <person name="Sieber C.M."/>
            <person name="Emerson J.B."/>
            <person name="Anantharaman K."/>
            <person name="Thomas B.C."/>
            <person name="Malmstrom R."/>
            <person name="Stieglmeier M."/>
            <person name="Klingl A."/>
            <person name="Woyke T."/>
            <person name="Ryan C.M."/>
            <person name="Banfield J.F."/>
        </authorList>
    </citation>
    <scope>NUCLEOTIDE SEQUENCE [LARGE SCALE GENOMIC DNA]</scope>
    <source>
        <strain evidence="13">CG23_combo_of_CG06-09_8_20_14_all_40_23</strain>
    </source>
</reference>
<dbReference type="SUPFAM" id="SSF52540">
    <property type="entry name" value="P-loop containing nucleoside triphosphate hydrolases"/>
    <property type="match status" value="1"/>
</dbReference>
<dbReference type="Pfam" id="PF02223">
    <property type="entry name" value="Thymidylate_kin"/>
    <property type="match status" value="1"/>
</dbReference>
<dbReference type="GO" id="GO:0006227">
    <property type="term" value="P:dUDP biosynthetic process"/>
    <property type="evidence" value="ECO:0007669"/>
    <property type="project" value="TreeGrafter"/>
</dbReference>
<proteinExistence type="inferred from homology"/>